<keyword evidence="1" id="KW-0175">Coiled coil</keyword>
<proteinExistence type="predicted"/>
<reference evidence="3" key="1">
    <citation type="submission" date="2022-08" db="EMBL/GenBank/DDBJ databases">
        <title>Novel sulfate-reducing endosymbionts in the free-living metamonad Anaeramoeba.</title>
        <authorList>
            <person name="Jerlstrom-Hultqvist J."/>
            <person name="Cepicka I."/>
            <person name="Gallot-Lavallee L."/>
            <person name="Salas-Leiva D."/>
            <person name="Curtis B.A."/>
            <person name="Zahonova K."/>
            <person name="Pipaliya S."/>
            <person name="Dacks J."/>
            <person name="Roger A.J."/>
        </authorList>
    </citation>
    <scope>NUCLEOTIDE SEQUENCE</scope>
    <source>
        <strain evidence="3">Schooner1</strain>
    </source>
</reference>
<feature type="compositionally biased region" description="Polar residues" evidence="2">
    <location>
        <begin position="920"/>
        <end position="931"/>
    </location>
</feature>
<evidence type="ECO:0000256" key="1">
    <source>
        <dbReference type="SAM" id="Coils"/>
    </source>
</evidence>
<comment type="caution">
    <text evidence="3">The sequence shown here is derived from an EMBL/GenBank/DDBJ whole genome shotgun (WGS) entry which is preliminary data.</text>
</comment>
<name>A0ABQ8Z461_9EUKA</name>
<feature type="compositionally biased region" description="Basic and acidic residues" evidence="2">
    <location>
        <begin position="933"/>
        <end position="944"/>
    </location>
</feature>
<feature type="region of interest" description="Disordered" evidence="2">
    <location>
        <begin position="184"/>
        <end position="215"/>
    </location>
</feature>
<feature type="region of interest" description="Disordered" evidence="2">
    <location>
        <begin position="454"/>
        <end position="509"/>
    </location>
</feature>
<protein>
    <submittedName>
        <fullName evidence="3">Uncharacterized protein</fullName>
    </submittedName>
</protein>
<feature type="region of interest" description="Disordered" evidence="2">
    <location>
        <begin position="920"/>
        <end position="944"/>
    </location>
</feature>
<dbReference type="Proteomes" id="UP001150062">
    <property type="component" value="Unassembled WGS sequence"/>
</dbReference>
<feature type="compositionally biased region" description="Polar residues" evidence="2">
    <location>
        <begin position="184"/>
        <end position="200"/>
    </location>
</feature>
<feature type="compositionally biased region" description="Polar residues" evidence="2">
    <location>
        <begin position="703"/>
        <end position="722"/>
    </location>
</feature>
<feature type="compositionally biased region" description="Basic residues" evidence="2">
    <location>
        <begin position="77"/>
        <end position="86"/>
    </location>
</feature>
<feature type="region of interest" description="Disordered" evidence="2">
    <location>
        <begin position="699"/>
        <end position="731"/>
    </location>
</feature>
<gene>
    <name evidence="3" type="ORF">M0813_14886</name>
</gene>
<evidence type="ECO:0000313" key="3">
    <source>
        <dbReference type="EMBL" id="KAJ6251687.1"/>
    </source>
</evidence>
<dbReference type="EMBL" id="JAOAOG010000055">
    <property type="protein sequence ID" value="KAJ6251687.1"/>
    <property type="molecule type" value="Genomic_DNA"/>
</dbReference>
<feature type="coiled-coil region" evidence="1">
    <location>
        <begin position="835"/>
        <end position="883"/>
    </location>
</feature>
<evidence type="ECO:0000313" key="4">
    <source>
        <dbReference type="Proteomes" id="UP001150062"/>
    </source>
</evidence>
<evidence type="ECO:0000256" key="2">
    <source>
        <dbReference type="SAM" id="MobiDB-lite"/>
    </source>
</evidence>
<keyword evidence="4" id="KW-1185">Reference proteome</keyword>
<feature type="region of interest" description="Disordered" evidence="2">
    <location>
        <begin position="77"/>
        <end position="139"/>
    </location>
</feature>
<feature type="compositionally biased region" description="Low complexity" evidence="2">
    <location>
        <begin position="103"/>
        <end position="137"/>
    </location>
</feature>
<organism evidence="3 4">
    <name type="scientific">Anaeramoeba flamelloides</name>
    <dbReference type="NCBI Taxonomy" id="1746091"/>
    <lineage>
        <taxon>Eukaryota</taxon>
        <taxon>Metamonada</taxon>
        <taxon>Anaeramoebidae</taxon>
        <taxon>Anaeramoeba</taxon>
    </lineage>
</organism>
<accession>A0ABQ8Z461</accession>
<sequence>MEILFPDFWTMLWDYGIYLYKNVSQIKMFRPKVIEAEYLNSVIVTNEKFCKQRGKLYMNYIHSIFLQNSIYLYPEKKKKKNQKKNPNKTIPITQGTNLQNDFNTNQPISNTNTSPNPNTNQKQAQVQTTTTATTTTKSRSGIKNQNSFFLSTFWHSVFGVEHQPNVTKISKLVSSILQPSQIQRNAQTKIETETETVNQPTTRSSRRRSTRSNTKNLMELQSLSNIETNLNTLNSQKLNFSSHESSRIARTIGVLGFQIIKTLQNSTTKRENISTFSGFSRQRVCTVITIYSAINLIKENSKTGVISWNKRQARSITDFDLYSKRVIKLRELKRRFGIKLFQLAIQFHQKNNRLNQNRNFIDTSEMILDLIFGKLSEIGLNYKKLTSSNIQNEIPEKKVKMHRELEETIKFFQNQSKILKLFGKKNNNKKASNLTQKSEKKKLINNIQNNNNNLIINHNNNKNNNNYNDDINNYNDNNNANSNKNKNENNNNNLDNNNTQNNGIKKNNQINKINGNINFRLNMVKPETNVKTRTKKKKNKAKKIRRKKINHNMTLNTKIKKEMIKKNVSRSPTRVESIYDNFIFKSQETNNNININNNNNNNNNNNVNTISTNQKSEINNNFTTPNNFNNNTNNQINQSMIFNQNNPKLYLTSPNLNFLPTPILSQTPPQTLMPTLASTIYQMPSILPMPLPQPIEEQKKSIKGSTTPKSSFKTFPLNNTKQVPKDLPKGNFLENGKQYQNYNSSTLPTMQTPRTLGEMAALPNIKYNMNYQRMGISPQTMPTPSNLSFDTQSPMLSPFFPTLSPSPQISPSPINTFFPAITFLPIIQLDQTQQHQFRQQQIKQQQQQIKQQQQQIKQQQLKQQQQQQQIKQQQIKLRQQSKQQQPQLQQNTHFQQLLQQEYSFPSFPFFNRSTAFPPNFKSIKNIQNQNVKLDQKKTKKEDKK</sequence>
<feature type="compositionally biased region" description="Polar residues" evidence="2">
    <location>
        <begin position="90"/>
        <end position="102"/>
    </location>
</feature>